<keyword evidence="2" id="KW-0812">Transmembrane</keyword>
<feature type="region of interest" description="Disordered" evidence="1">
    <location>
        <begin position="54"/>
        <end position="74"/>
    </location>
</feature>
<proteinExistence type="predicted"/>
<feature type="compositionally biased region" description="Low complexity" evidence="1">
    <location>
        <begin position="1"/>
        <end position="10"/>
    </location>
</feature>
<feature type="region of interest" description="Disordered" evidence="1">
    <location>
        <begin position="1"/>
        <end position="31"/>
    </location>
</feature>
<evidence type="ECO:0000313" key="3">
    <source>
        <dbReference type="EMBL" id="KAJ7029858.1"/>
    </source>
</evidence>
<dbReference type="Proteomes" id="UP001218188">
    <property type="component" value="Unassembled WGS sequence"/>
</dbReference>
<feature type="compositionally biased region" description="Polar residues" evidence="1">
    <location>
        <begin position="54"/>
        <end position="73"/>
    </location>
</feature>
<name>A0AAD6WWD7_9AGAR</name>
<feature type="transmembrane region" description="Helical" evidence="2">
    <location>
        <begin position="80"/>
        <end position="101"/>
    </location>
</feature>
<dbReference type="AlphaFoldDB" id="A0AAD6WWD7"/>
<keyword evidence="2" id="KW-1133">Transmembrane helix</keyword>
<organism evidence="3 4">
    <name type="scientific">Mycena alexandri</name>
    <dbReference type="NCBI Taxonomy" id="1745969"/>
    <lineage>
        <taxon>Eukaryota</taxon>
        <taxon>Fungi</taxon>
        <taxon>Dikarya</taxon>
        <taxon>Basidiomycota</taxon>
        <taxon>Agaricomycotina</taxon>
        <taxon>Agaricomycetes</taxon>
        <taxon>Agaricomycetidae</taxon>
        <taxon>Agaricales</taxon>
        <taxon>Marasmiineae</taxon>
        <taxon>Mycenaceae</taxon>
        <taxon>Mycena</taxon>
    </lineage>
</organism>
<keyword evidence="2" id="KW-0472">Membrane</keyword>
<evidence type="ECO:0000313" key="4">
    <source>
        <dbReference type="Proteomes" id="UP001218188"/>
    </source>
</evidence>
<reference evidence="3" key="1">
    <citation type="submission" date="2023-03" db="EMBL/GenBank/DDBJ databases">
        <title>Massive genome expansion in bonnet fungi (Mycena s.s.) driven by repeated elements and novel gene families across ecological guilds.</title>
        <authorList>
            <consortium name="Lawrence Berkeley National Laboratory"/>
            <person name="Harder C.B."/>
            <person name="Miyauchi S."/>
            <person name="Viragh M."/>
            <person name="Kuo A."/>
            <person name="Thoen E."/>
            <person name="Andreopoulos B."/>
            <person name="Lu D."/>
            <person name="Skrede I."/>
            <person name="Drula E."/>
            <person name="Henrissat B."/>
            <person name="Morin E."/>
            <person name="Kohler A."/>
            <person name="Barry K."/>
            <person name="LaButti K."/>
            <person name="Morin E."/>
            <person name="Salamov A."/>
            <person name="Lipzen A."/>
            <person name="Mereny Z."/>
            <person name="Hegedus B."/>
            <person name="Baldrian P."/>
            <person name="Stursova M."/>
            <person name="Weitz H."/>
            <person name="Taylor A."/>
            <person name="Grigoriev I.V."/>
            <person name="Nagy L.G."/>
            <person name="Martin F."/>
            <person name="Kauserud H."/>
        </authorList>
    </citation>
    <scope>NUCLEOTIDE SEQUENCE</scope>
    <source>
        <strain evidence="3">CBHHK200</strain>
    </source>
</reference>
<gene>
    <name evidence="3" type="ORF">C8F04DRAFT_1264580</name>
</gene>
<accession>A0AAD6WWD7</accession>
<evidence type="ECO:0000256" key="1">
    <source>
        <dbReference type="SAM" id="MobiDB-lite"/>
    </source>
</evidence>
<keyword evidence="4" id="KW-1185">Reference proteome</keyword>
<protein>
    <submittedName>
        <fullName evidence="3">Uncharacterized protein</fullName>
    </submittedName>
</protein>
<feature type="compositionally biased region" description="Polar residues" evidence="1">
    <location>
        <begin position="17"/>
        <end position="31"/>
    </location>
</feature>
<feature type="region of interest" description="Disordered" evidence="1">
    <location>
        <begin position="233"/>
        <end position="252"/>
    </location>
</feature>
<comment type="caution">
    <text evidence="3">The sequence shown here is derived from an EMBL/GenBank/DDBJ whole genome shotgun (WGS) entry which is preliminary data.</text>
</comment>
<sequence length="252" mass="27289">MSSSSPALSLHPHRSRSQTTPSPASSLTTVSIRSTDSTGGIVTLTVTSQFTLLSTGSSRGASPTTKAQGSSHRNPVPTPALIGIVLGISSMISLTIFLLWLNRRRRRKSQVVHEHEYANVVATPYPILFADIAAAIIPSTNSSADNSDARSITKVRQQYLRNELRAAQEKIVHVQNSERRTSTSRATRGARAVGRSLWLFTGRGASDTSGRDPEVVMREMAARIRELEVELESPWARGLSDEPPPGYSEGEA</sequence>
<evidence type="ECO:0000256" key="2">
    <source>
        <dbReference type="SAM" id="Phobius"/>
    </source>
</evidence>
<dbReference type="EMBL" id="JARJCM010000097">
    <property type="protein sequence ID" value="KAJ7029858.1"/>
    <property type="molecule type" value="Genomic_DNA"/>
</dbReference>